<organism evidence="2 3">
    <name type="scientific">Candidatus Iainarchaeum sp</name>
    <dbReference type="NCBI Taxonomy" id="3101447"/>
    <lineage>
        <taxon>Archaea</taxon>
        <taxon>Candidatus Iainarchaeota</taxon>
        <taxon>Candidatus Iainarchaeia</taxon>
        <taxon>Candidatus Iainarchaeales</taxon>
        <taxon>Candidatus Iainarchaeaceae</taxon>
        <taxon>Candidatus Iainarchaeum</taxon>
    </lineage>
</organism>
<keyword evidence="1" id="KW-0812">Transmembrane</keyword>
<sequence>MPFLMRSSRGNAFPLVIIAIIVSIVVLLSIQATPVPTLGPQAFSAEKISAEMKMSASKAVKGAQSQIMMNGFSAQSPVWFSNSPSVPTLEELDSNFSALANSTLRSMLSDIAAKEGLRFDVNSITVIMPRGNGIPDAFGEIMSIQDDASPSVSSEIIAGIIERDGNKQVAIAQNEELWPGMLFMYKKMVEWSGESLPALSTDAGKVLDDLGPCQIAKCGCTGALAAPLITDQEIDSLLPIAGARDGFEALMAKKVDGLSSKFKGSGIICTYELKEFETDRKVTRKQSCISPSESGKYHCGNLTEGAVAYAADLRQRNPDNSYAQWPEFSEKNTLPIRKSAVHALAPLPWPAGAENSILLPCAAPQFKEEEISANPQLYAKAIVKCENPSILVGAASRAQPLSAQIVLIFAIQKDCRTDSVLGEAQPNRAACTP</sequence>
<dbReference type="AlphaFoldDB" id="A0A7J4IYD4"/>
<dbReference type="EMBL" id="DUGC01000066">
    <property type="protein sequence ID" value="HIH09864.1"/>
    <property type="molecule type" value="Genomic_DNA"/>
</dbReference>
<reference evidence="3" key="1">
    <citation type="journal article" date="2020" name="bioRxiv">
        <title>A rank-normalized archaeal taxonomy based on genome phylogeny resolves widespread incomplete and uneven classifications.</title>
        <authorList>
            <person name="Rinke C."/>
            <person name="Chuvochina M."/>
            <person name="Mussig A.J."/>
            <person name="Chaumeil P.-A."/>
            <person name="Waite D.W."/>
            <person name="Whitman W.B."/>
            <person name="Parks D.H."/>
            <person name="Hugenholtz P."/>
        </authorList>
    </citation>
    <scope>NUCLEOTIDE SEQUENCE [LARGE SCALE GENOMIC DNA]</scope>
</reference>
<feature type="transmembrane region" description="Helical" evidence="1">
    <location>
        <begin position="12"/>
        <end position="30"/>
    </location>
</feature>
<evidence type="ECO:0000313" key="2">
    <source>
        <dbReference type="EMBL" id="HIH09864.1"/>
    </source>
</evidence>
<keyword evidence="1" id="KW-1133">Transmembrane helix</keyword>
<dbReference type="Proteomes" id="UP000565078">
    <property type="component" value="Unassembled WGS sequence"/>
</dbReference>
<accession>A0A7J4IYD4</accession>
<protein>
    <submittedName>
        <fullName evidence="2">Uncharacterized protein</fullName>
    </submittedName>
</protein>
<evidence type="ECO:0000256" key="1">
    <source>
        <dbReference type="SAM" id="Phobius"/>
    </source>
</evidence>
<keyword evidence="1" id="KW-0472">Membrane</keyword>
<proteinExistence type="predicted"/>
<comment type="caution">
    <text evidence="2">The sequence shown here is derived from an EMBL/GenBank/DDBJ whole genome shotgun (WGS) entry which is preliminary data.</text>
</comment>
<evidence type="ECO:0000313" key="3">
    <source>
        <dbReference type="Proteomes" id="UP000565078"/>
    </source>
</evidence>
<gene>
    <name evidence="2" type="ORF">HA254_04295</name>
</gene>
<name>A0A7J4IYD4_9ARCH</name>